<keyword evidence="3 7" id="KW-1133">Transmembrane helix</keyword>
<dbReference type="InterPro" id="IPR049326">
    <property type="entry name" value="Rhodopsin_dom_fungi"/>
</dbReference>
<keyword evidence="10" id="KW-1185">Reference proteome</keyword>
<evidence type="ECO:0000256" key="4">
    <source>
        <dbReference type="ARBA" id="ARBA00023136"/>
    </source>
</evidence>
<dbReference type="AlphaFoldDB" id="A0A9W8RMC9"/>
<dbReference type="PANTHER" id="PTHR33048:SF47">
    <property type="entry name" value="INTEGRAL MEMBRANE PROTEIN-RELATED"/>
    <property type="match status" value="1"/>
</dbReference>
<evidence type="ECO:0000256" key="7">
    <source>
        <dbReference type="SAM" id="Phobius"/>
    </source>
</evidence>
<dbReference type="GO" id="GO:0016020">
    <property type="term" value="C:membrane"/>
    <property type="evidence" value="ECO:0007669"/>
    <property type="project" value="UniProtKB-SubCell"/>
</dbReference>
<keyword evidence="4 7" id="KW-0472">Membrane</keyword>
<evidence type="ECO:0000256" key="5">
    <source>
        <dbReference type="ARBA" id="ARBA00038359"/>
    </source>
</evidence>
<gene>
    <name evidence="9" type="ORF">NW762_013420</name>
</gene>
<comment type="similarity">
    <text evidence="5">Belongs to the SAT4 family.</text>
</comment>
<feature type="region of interest" description="Disordered" evidence="6">
    <location>
        <begin position="331"/>
        <end position="350"/>
    </location>
</feature>
<evidence type="ECO:0000313" key="10">
    <source>
        <dbReference type="Proteomes" id="UP001152049"/>
    </source>
</evidence>
<comment type="subcellular location">
    <subcellularLocation>
        <location evidence="1">Membrane</location>
        <topology evidence="1">Multi-pass membrane protein</topology>
    </subcellularLocation>
</comment>
<name>A0A9W8RMC9_9HYPO</name>
<dbReference type="Pfam" id="PF20684">
    <property type="entry name" value="Fung_rhodopsin"/>
    <property type="match status" value="1"/>
</dbReference>
<feature type="compositionally biased region" description="Basic and acidic residues" evidence="6">
    <location>
        <begin position="340"/>
        <end position="350"/>
    </location>
</feature>
<evidence type="ECO:0000256" key="6">
    <source>
        <dbReference type="SAM" id="MobiDB-lite"/>
    </source>
</evidence>
<feature type="domain" description="Rhodopsin" evidence="8">
    <location>
        <begin position="32"/>
        <end position="267"/>
    </location>
</feature>
<feature type="transmembrane region" description="Helical" evidence="7">
    <location>
        <begin position="168"/>
        <end position="191"/>
    </location>
</feature>
<organism evidence="9 10">
    <name type="scientific">Fusarium torreyae</name>
    <dbReference type="NCBI Taxonomy" id="1237075"/>
    <lineage>
        <taxon>Eukaryota</taxon>
        <taxon>Fungi</taxon>
        <taxon>Dikarya</taxon>
        <taxon>Ascomycota</taxon>
        <taxon>Pezizomycotina</taxon>
        <taxon>Sordariomycetes</taxon>
        <taxon>Hypocreomycetidae</taxon>
        <taxon>Hypocreales</taxon>
        <taxon>Nectriaceae</taxon>
        <taxon>Fusarium</taxon>
    </lineage>
</organism>
<reference evidence="9" key="1">
    <citation type="submission" date="2022-09" db="EMBL/GenBank/DDBJ databases">
        <title>Fusarium specimens isolated from Avocado Roots.</title>
        <authorList>
            <person name="Stajich J."/>
            <person name="Roper C."/>
            <person name="Heimlech-Rivalta G."/>
        </authorList>
    </citation>
    <scope>NUCLEOTIDE SEQUENCE</scope>
    <source>
        <strain evidence="9">CF00136</strain>
    </source>
</reference>
<evidence type="ECO:0000313" key="9">
    <source>
        <dbReference type="EMBL" id="KAJ4246868.1"/>
    </source>
</evidence>
<dbReference type="PANTHER" id="PTHR33048">
    <property type="entry name" value="PTH11-LIKE INTEGRAL MEMBRANE PROTEIN (AFU_ORTHOLOGUE AFUA_5G11245)"/>
    <property type="match status" value="1"/>
</dbReference>
<sequence>MADSVVRIESQGPLIVGIAVGFVVASGIIVLLRLYARVVLLGLAGPDDWTILAATGIAIIDTVSTVMEAKYGMGRHKENVSPEESTEQLKYLYVAILHYNLGMNIVKISFLFQYRRIFQSSRLQKFCFWVIIGVILWACVQATLLGISCLPISVLVPSTADWCLNTLPVWYISSVMSIATDVLIFCLPLPSVLKLQLPIKQKIMVILIFCLGFFVCIISVYRMCTLREAVYSDDPPWNGAGAAIWSVIELNCAIICASLPTLRPLIAKVVPGMSSNHSNYVSYERYGSQYAPGSNSRMGAHISVKASRSSPRSISTEELALNDMDSSMQSGMPSVYVESRGGHLENDKPKQIMVTKETLVSSQRKH</sequence>
<comment type="caution">
    <text evidence="9">The sequence shown here is derived from an EMBL/GenBank/DDBJ whole genome shotgun (WGS) entry which is preliminary data.</text>
</comment>
<evidence type="ECO:0000259" key="8">
    <source>
        <dbReference type="Pfam" id="PF20684"/>
    </source>
</evidence>
<feature type="transmembrane region" description="Helical" evidence="7">
    <location>
        <begin position="242"/>
        <end position="262"/>
    </location>
</feature>
<evidence type="ECO:0000256" key="2">
    <source>
        <dbReference type="ARBA" id="ARBA00022692"/>
    </source>
</evidence>
<keyword evidence="2 7" id="KW-0812">Transmembrane</keyword>
<dbReference type="InterPro" id="IPR052337">
    <property type="entry name" value="SAT4-like"/>
</dbReference>
<evidence type="ECO:0000256" key="3">
    <source>
        <dbReference type="ARBA" id="ARBA00022989"/>
    </source>
</evidence>
<feature type="transmembrane region" description="Helical" evidence="7">
    <location>
        <begin position="126"/>
        <end position="156"/>
    </location>
</feature>
<evidence type="ECO:0000256" key="1">
    <source>
        <dbReference type="ARBA" id="ARBA00004141"/>
    </source>
</evidence>
<accession>A0A9W8RMC9</accession>
<feature type="transmembrane region" description="Helical" evidence="7">
    <location>
        <begin position="203"/>
        <end position="222"/>
    </location>
</feature>
<dbReference type="Proteomes" id="UP001152049">
    <property type="component" value="Unassembled WGS sequence"/>
</dbReference>
<feature type="transmembrane region" description="Helical" evidence="7">
    <location>
        <begin position="12"/>
        <end position="36"/>
    </location>
</feature>
<dbReference type="EMBL" id="JAOQAZ010000041">
    <property type="protein sequence ID" value="KAJ4246868.1"/>
    <property type="molecule type" value="Genomic_DNA"/>
</dbReference>
<proteinExistence type="inferred from homology"/>
<dbReference type="OrthoDB" id="3648173at2759"/>
<protein>
    <recommendedName>
        <fullName evidence="8">Rhodopsin domain-containing protein</fullName>
    </recommendedName>
</protein>